<name>A0AAE0PBI3_SORBR</name>
<keyword evidence="2" id="KW-1185">Reference proteome</keyword>
<proteinExistence type="predicted"/>
<accession>A0AAE0PBI3</accession>
<evidence type="ECO:0000313" key="1">
    <source>
        <dbReference type="EMBL" id="KAK3396830.1"/>
    </source>
</evidence>
<protein>
    <submittedName>
        <fullName evidence="1">Uncharacterized protein</fullName>
    </submittedName>
</protein>
<dbReference type="Proteomes" id="UP001281003">
    <property type="component" value="Unassembled WGS sequence"/>
</dbReference>
<comment type="caution">
    <text evidence="1">The sequence shown here is derived from an EMBL/GenBank/DDBJ whole genome shotgun (WGS) entry which is preliminary data.</text>
</comment>
<gene>
    <name evidence="1" type="ORF">B0T20DRAFT_480441</name>
</gene>
<dbReference type="EMBL" id="JAUTDP010000008">
    <property type="protein sequence ID" value="KAK3396830.1"/>
    <property type="molecule type" value="Genomic_DNA"/>
</dbReference>
<reference evidence="1" key="1">
    <citation type="journal article" date="2023" name="Mol. Phylogenet. Evol.">
        <title>Genome-scale phylogeny and comparative genomics of the fungal order Sordariales.</title>
        <authorList>
            <person name="Hensen N."/>
            <person name="Bonometti L."/>
            <person name="Westerberg I."/>
            <person name="Brannstrom I.O."/>
            <person name="Guillou S."/>
            <person name="Cros-Aarteil S."/>
            <person name="Calhoun S."/>
            <person name="Haridas S."/>
            <person name="Kuo A."/>
            <person name="Mondo S."/>
            <person name="Pangilinan J."/>
            <person name="Riley R."/>
            <person name="LaButti K."/>
            <person name="Andreopoulos B."/>
            <person name="Lipzen A."/>
            <person name="Chen C."/>
            <person name="Yan M."/>
            <person name="Daum C."/>
            <person name="Ng V."/>
            <person name="Clum A."/>
            <person name="Steindorff A."/>
            <person name="Ohm R.A."/>
            <person name="Martin F."/>
            <person name="Silar P."/>
            <person name="Natvig D.O."/>
            <person name="Lalanne C."/>
            <person name="Gautier V."/>
            <person name="Ament-Velasquez S.L."/>
            <person name="Kruys A."/>
            <person name="Hutchinson M.I."/>
            <person name="Powell A.J."/>
            <person name="Barry K."/>
            <person name="Miller A.N."/>
            <person name="Grigoriev I.V."/>
            <person name="Debuchy R."/>
            <person name="Gladieux P."/>
            <person name="Hiltunen Thoren M."/>
            <person name="Johannesson H."/>
        </authorList>
    </citation>
    <scope>NUCLEOTIDE SEQUENCE</scope>
    <source>
        <strain evidence="1">FGSC 1904</strain>
    </source>
</reference>
<organism evidence="1 2">
    <name type="scientific">Sordaria brevicollis</name>
    <dbReference type="NCBI Taxonomy" id="83679"/>
    <lineage>
        <taxon>Eukaryota</taxon>
        <taxon>Fungi</taxon>
        <taxon>Dikarya</taxon>
        <taxon>Ascomycota</taxon>
        <taxon>Pezizomycotina</taxon>
        <taxon>Sordariomycetes</taxon>
        <taxon>Sordariomycetidae</taxon>
        <taxon>Sordariales</taxon>
        <taxon>Sordariaceae</taxon>
        <taxon>Sordaria</taxon>
    </lineage>
</organism>
<dbReference type="AlphaFoldDB" id="A0AAE0PBI3"/>
<sequence>MKFPYTAVLAGLVAARELPDVPNAGQASLPTTDLLALSGAARQPRPKHHLNVDLKSPKYHLSWCTEQYLWHIASLLTGYFHDDHNAKYNHCAYIKETESLFDWACLCKGGDGEGSAIIDMALLNGHVWDTCGWEYSFDVVFPETVNLCHMLLDEEAAAEKSGQWSKRYVPAEYPSATTTAE</sequence>
<evidence type="ECO:0000313" key="2">
    <source>
        <dbReference type="Proteomes" id="UP001281003"/>
    </source>
</evidence>
<reference evidence="1" key="2">
    <citation type="submission" date="2023-07" db="EMBL/GenBank/DDBJ databases">
        <authorList>
            <consortium name="Lawrence Berkeley National Laboratory"/>
            <person name="Haridas S."/>
            <person name="Hensen N."/>
            <person name="Bonometti L."/>
            <person name="Westerberg I."/>
            <person name="Brannstrom I.O."/>
            <person name="Guillou S."/>
            <person name="Cros-Aarteil S."/>
            <person name="Calhoun S."/>
            <person name="Kuo A."/>
            <person name="Mondo S."/>
            <person name="Pangilinan J."/>
            <person name="Riley R."/>
            <person name="LaButti K."/>
            <person name="Andreopoulos B."/>
            <person name="Lipzen A."/>
            <person name="Chen C."/>
            <person name="Yanf M."/>
            <person name="Daum C."/>
            <person name="Ng V."/>
            <person name="Clum A."/>
            <person name="Steindorff A."/>
            <person name="Ohm R."/>
            <person name="Martin F."/>
            <person name="Silar P."/>
            <person name="Natvig D."/>
            <person name="Lalanne C."/>
            <person name="Gautier V."/>
            <person name="Ament-velasquez S.L."/>
            <person name="Kruys A."/>
            <person name="Hutchinson M.I."/>
            <person name="Powell A.J."/>
            <person name="Barry K."/>
            <person name="Miller A.N."/>
            <person name="Grigoriev I.V."/>
            <person name="Debuchy R."/>
            <person name="Gladieux P."/>
            <person name="Thoren M.H."/>
            <person name="Johannesson H."/>
        </authorList>
    </citation>
    <scope>NUCLEOTIDE SEQUENCE</scope>
    <source>
        <strain evidence="1">FGSC 1904</strain>
    </source>
</reference>